<accession>T1HG88</accession>
<evidence type="ECO:0000313" key="2">
    <source>
        <dbReference type="Proteomes" id="UP000015103"/>
    </source>
</evidence>
<evidence type="ECO:0000313" key="1">
    <source>
        <dbReference type="EnsemblMetazoa" id="RPRC003061-PA"/>
    </source>
</evidence>
<protein>
    <submittedName>
        <fullName evidence="1">Uncharacterized protein</fullName>
    </submittedName>
</protein>
<reference evidence="1" key="1">
    <citation type="submission" date="2015-05" db="UniProtKB">
        <authorList>
            <consortium name="EnsemblMetazoa"/>
        </authorList>
    </citation>
    <scope>IDENTIFICATION</scope>
</reference>
<dbReference type="AlphaFoldDB" id="T1HG88"/>
<organism evidence="1 2">
    <name type="scientific">Rhodnius prolixus</name>
    <name type="common">Triatomid bug</name>
    <dbReference type="NCBI Taxonomy" id="13249"/>
    <lineage>
        <taxon>Eukaryota</taxon>
        <taxon>Metazoa</taxon>
        <taxon>Ecdysozoa</taxon>
        <taxon>Arthropoda</taxon>
        <taxon>Hexapoda</taxon>
        <taxon>Insecta</taxon>
        <taxon>Pterygota</taxon>
        <taxon>Neoptera</taxon>
        <taxon>Paraneoptera</taxon>
        <taxon>Hemiptera</taxon>
        <taxon>Heteroptera</taxon>
        <taxon>Panheteroptera</taxon>
        <taxon>Cimicomorpha</taxon>
        <taxon>Reduviidae</taxon>
        <taxon>Triatominae</taxon>
        <taxon>Rhodnius</taxon>
    </lineage>
</organism>
<name>T1HG88_RHOPR</name>
<dbReference type="EMBL" id="ACPB03025443">
    <property type="status" value="NOT_ANNOTATED_CDS"/>
    <property type="molecule type" value="Genomic_DNA"/>
</dbReference>
<keyword evidence="2" id="KW-1185">Reference proteome</keyword>
<proteinExistence type="predicted"/>
<dbReference type="HOGENOM" id="CLU_2253332_0_0_1"/>
<dbReference type="EMBL" id="ACPB03025442">
    <property type="status" value="NOT_ANNOTATED_CDS"/>
    <property type="molecule type" value="Genomic_DNA"/>
</dbReference>
<dbReference type="VEuPathDB" id="VectorBase:RPRC003061"/>
<dbReference type="Proteomes" id="UP000015103">
    <property type="component" value="Unassembled WGS sequence"/>
</dbReference>
<dbReference type="InParanoid" id="T1HG88"/>
<sequence length="104" mass="11809">MAPSTGVGRTQVQERKSTYTYESVPSAPWMRPKFRPTLTLFLPSEPHASTLRKTEPLILYSLILETEFEGQAIITFLNKICPYPKSELVTSTSYVRNLGRRISS</sequence>
<dbReference type="EnsemblMetazoa" id="RPRC003061-RA">
    <property type="protein sequence ID" value="RPRC003061-PA"/>
    <property type="gene ID" value="RPRC003061"/>
</dbReference>